<protein>
    <submittedName>
        <fullName evidence="1">Uncharacterized protein</fullName>
    </submittedName>
</protein>
<dbReference type="RefSeq" id="YP_009150455.1">
    <property type="nucleotide sequence ID" value="NC_027364.1"/>
</dbReference>
<reference evidence="1 2" key="1">
    <citation type="journal article" date="2013" name="Arch. Virol.">
        <title>Genomic analysis of bacteriophage PBECO4 infecting Escherichia coli O157:H7.</title>
        <authorList>
            <person name="Kim M.S."/>
            <person name="Hong S.S."/>
            <person name="Park K."/>
            <person name="Myung H."/>
        </authorList>
    </citation>
    <scope>NUCLEOTIDE SEQUENCE [LARGE SCALE GENOMIC DNA]</scope>
</reference>
<organism evidence="1 2">
    <name type="scientific">Escherichia phage PBECO4</name>
    <dbReference type="NCBI Taxonomy" id="1273738"/>
    <lineage>
        <taxon>Viruses</taxon>
        <taxon>Duplodnaviria</taxon>
        <taxon>Heunggongvirae</taxon>
        <taxon>Uroviricota</taxon>
        <taxon>Caudoviricetes</taxon>
        <taxon>Asteriusvirus</taxon>
        <taxon>Asteriusvirus PBECO4</taxon>
    </lineage>
</organism>
<sequence>MYDTYLVSNNIGSHNPSKEQQFIDLYIEYLDSIENYLKKNYSTFIDGNDKFDFYGVQSYNGIIHVQFQEITDRGFIEIKVVKLVNL</sequence>
<proteinExistence type="predicted"/>
<keyword evidence="2" id="KW-1185">Reference proteome</keyword>
<dbReference type="GeneID" id="24642874"/>
<evidence type="ECO:0000313" key="1">
    <source>
        <dbReference type="EMBL" id="AGC34821.1"/>
    </source>
</evidence>
<name>L7TK53_9CAUD</name>
<evidence type="ECO:0000313" key="2">
    <source>
        <dbReference type="Proteomes" id="UP000011158"/>
    </source>
</evidence>
<dbReference type="Proteomes" id="UP000011158">
    <property type="component" value="Segment"/>
</dbReference>
<dbReference type="EMBL" id="KC295538">
    <property type="protein sequence ID" value="AGC34821.1"/>
    <property type="molecule type" value="Genomic_DNA"/>
</dbReference>
<dbReference type="KEGG" id="vg:24642874"/>
<accession>L7TK53</accession>